<evidence type="ECO:0000313" key="1">
    <source>
        <dbReference type="EMBL" id="SEJ68013.1"/>
    </source>
</evidence>
<sequence length="226" mass="25188">MKTSNKLLIVITFITLIAMLGSNLEIQAKYKKMKSDDLLPGYISTTVKPIRVIVLEGNLNGFVEIQSGKTNDVKIHPTFTKQAKSTMHGDTLEVSLIYPKRNNFTETNVPYYGPTVHIDVTNLAEVISTDVSYKIKGLKTTQLKLQASGGYTLLDSTDIGQVTAVYKKEAMLKIADNNRLGQTEIKVQDKSELNVEKDIFSSLNMDIDSAARVTMPGNMFYKLMKK</sequence>
<proteinExistence type="predicted"/>
<dbReference type="OrthoDB" id="952674at2"/>
<protein>
    <submittedName>
        <fullName evidence="1">Uncharacterized protein</fullName>
    </submittedName>
</protein>
<dbReference type="RefSeq" id="WP_090341695.1">
    <property type="nucleotide sequence ID" value="NZ_FNXY01000011.1"/>
</dbReference>
<dbReference type="EMBL" id="FNXY01000011">
    <property type="protein sequence ID" value="SEJ68013.1"/>
    <property type="molecule type" value="Genomic_DNA"/>
</dbReference>
<gene>
    <name evidence="1" type="ORF">SAMN04487995_5866</name>
</gene>
<keyword evidence="2" id="KW-1185">Reference proteome</keyword>
<name>A0A1H7AQY0_9BACT</name>
<evidence type="ECO:0000313" key="2">
    <source>
        <dbReference type="Proteomes" id="UP000199532"/>
    </source>
</evidence>
<accession>A0A1H7AQY0</accession>
<dbReference type="Proteomes" id="UP000199532">
    <property type="component" value="Unassembled WGS sequence"/>
</dbReference>
<dbReference type="STRING" id="408657.SAMN04487995_5866"/>
<dbReference type="AlphaFoldDB" id="A0A1H7AQY0"/>
<reference evidence="1 2" key="1">
    <citation type="submission" date="2016-10" db="EMBL/GenBank/DDBJ databases">
        <authorList>
            <person name="de Groot N.N."/>
        </authorList>
    </citation>
    <scope>NUCLEOTIDE SEQUENCE [LARGE SCALE GENOMIC DNA]</scope>
    <source>
        <strain evidence="1 2">DSM 19938</strain>
    </source>
</reference>
<organism evidence="1 2">
    <name type="scientific">Dyadobacter koreensis</name>
    <dbReference type="NCBI Taxonomy" id="408657"/>
    <lineage>
        <taxon>Bacteria</taxon>
        <taxon>Pseudomonadati</taxon>
        <taxon>Bacteroidota</taxon>
        <taxon>Cytophagia</taxon>
        <taxon>Cytophagales</taxon>
        <taxon>Spirosomataceae</taxon>
        <taxon>Dyadobacter</taxon>
    </lineage>
</organism>